<sequence>MTCEIEKEVCDKLKEKFQGSDRTMQIQVLNLWREFEFLKMKELEIVKECSKRLIMVVNQIKLLGEELSNKRIVEKVLIIVLESIQGLLGLRSQPKELFKLSSKTNMAATILEKNNLVKEKTKRRNKKMTTSGKAKKEAIHLVLINRELVINLDMWRRFLKTKQIKRAKLMLLKSSSKKKKFSLLLLSMLQIVE</sequence>
<reference evidence="2" key="1">
    <citation type="journal article" date="2019" name="Plant Biotechnol. J.">
        <title>Genome sequencing of the Australian wild diploid species Gossypium australe highlights disease resistance and delayed gland morphogenesis.</title>
        <authorList>
            <person name="Cai Y."/>
            <person name="Cai X."/>
            <person name="Wang Q."/>
            <person name="Wang P."/>
            <person name="Zhang Y."/>
            <person name="Cai C."/>
            <person name="Xu Y."/>
            <person name="Wang K."/>
            <person name="Zhou Z."/>
            <person name="Wang C."/>
            <person name="Geng S."/>
            <person name="Li B."/>
            <person name="Dong Q."/>
            <person name="Hou Y."/>
            <person name="Wang H."/>
            <person name="Ai P."/>
            <person name="Liu Z."/>
            <person name="Yi F."/>
            <person name="Sun M."/>
            <person name="An G."/>
            <person name="Cheng J."/>
            <person name="Zhang Y."/>
            <person name="Shi Q."/>
            <person name="Xie Y."/>
            <person name="Shi X."/>
            <person name="Chang Y."/>
            <person name="Huang F."/>
            <person name="Chen Y."/>
            <person name="Hong S."/>
            <person name="Mi L."/>
            <person name="Sun Q."/>
            <person name="Zhang L."/>
            <person name="Zhou B."/>
            <person name="Peng R."/>
            <person name="Zhang X."/>
            <person name="Liu F."/>
        </authorList>
    </citation>
    <scope>NUCLEOTIDE SEQUENCE [LARGE SCALE GENOMIC DNA]</scope>
    <source>
        <strain evidence="2">cv. PA1801</strain>
    </source>
</reference>
<dbReference type="AlphaFoldDB" id="A0A5B6WPB3"/>
<accession>A0A5B6WPB3</accession>
<keyword evidence="1" id="KW-0808">Transferase</keyword>
<dbReference type="PANTHER" id="PTHR35317:SF11">
    <property type="entry name" value="CCHC-TYPE DOMAIN-CONTAINING PROTEIN"/>
    <property type="match status" value="1"/>
</dbReference>
<dbReference type="GO" id="GO:0016301">
    <property type="term" value="F:kinase activity"/>
    <property type="evidence" value="ECO:0007669"/>
    <property type="project" value="UniProtKB-KW"/>
</dbReference>
<evidence type="ECO:0000313" key="1">
    <source>
        <dbReference type="EMBL" id="KAA3483178.1"/>
    </source>
</evidence>
<protein>
    <submittedName>
        <fullName evidence="1">Putative LRR receptor-like serine/threonine-protein kinase</fullName>
    </submittedName>
</protein>
<dbReference type="PANTHER" id="PTHR35317">
    <property type="entry name" value="OS04G0629600 PROTEIN"/>
    <property type="match status" value="1"/>
</dbReference>
<name>A0A5B6WPB3_9ROSI</name>
<keyword evidence="1" id="KW-0675">Receptor</keyword>
<keyword evidence="1" id="KW-0418">Kinase</keyword>
<dbReference type="EMBL" id="SMMG02000002">
    <property type="protein sequence ID" value="KAA3483178.1"/>
    <property type="molecule type" value="Genomic_DNA"/>
</dbReference>
<comment type="caution">
    <text evidence="1">The sequence shown here is derived from an EMBL/GenBank/DDBJ whole genome shotgun (WGS) entry which is preliminary data.</text>
</comment>
<dbReference type="OrthoDB" id="1002045at2759"/>
<proteinExistence type="predicted"/>
<dbReference type="Pfam" id="PF14223">
    <property type="entry name" value="Retrotran_gag_2"/>
    <property type="match status" value="1"/>
</dbReference>
<organism evidence="1 2">
    <name type="scientific">Gossypium australe</name>
    <dbReference type="NCBI Taxonomy" id="47621"/>
    <lineage>
        <taxon>Eukaryota</taxon>
        <taxon>Viridiplantae</taxon>
        <taxon>Streptophyta</taxon>
        <taxon>Embryophyta</taxon>
        <taxon>Tracheophyta</taxon>
        <taxon>Spermatophyta</taxon>
        <taxon>Magnoliopsida</taxon>
        <taxon>eudicotyledons</taxon>
        <taxon>Gunneridae</taxon>
        <taxon>Pentapetalae</taxon>
        <taxon>rosids</taxon>
        <taxon>malvids</taxon>
        <taxon>Malvales</taxon>
        <taxon>Malvaceae</taxon>
        <taxon>Malvoideae</taxon>
        <taxon>Gossypium</taxon>
    </lineage>
</organism>
<dbReference type="Proteomes" id="UP000325315">
    <property type="component" value="Unassembled WGS sequence"/>
</dbReference>
<keyword evidence="2" id="KW-1185">Reference proteome</keyword>
<gene>
    <name evidence="1" type="ORF">EPI10_005371</name>
</gene>
<evidence type="ECO:0000313" key="2">
    <source>
        <dbReference type="Proteomes" id="UP000325315"/>
    </source>
</evidence>